<dbReference type="SUPFAM" id="SSF48403">
    <property type="entry name" value="Ankyrin repeat"/>
    <property type="match status" value="1"/>
</dbReference>
<comment type="caution">
    <text evidence="1">The sequence shown here is derived from an EMBL/GenBank/DDBJ whole genome shotgun (WGS) entry which is preliminary data.</text>
</comment>
<name>A0A978U9V5_ZIZJJ</name>
<protein>
    <submittedName>
        <fullName evidence="1">Uncharacterized protein</fullName>
    </submittedName>
</protein>
<proteinExistence type="predicted"/>
<dbReference type="EMBL" id="JAEACU010000114">
    <property type="protein sequence ID" value="KAH7511410.1"/>
    <property type="molecule type" value="Genomic_DNA"/>
</dbReference>
<evidence type="ECO:0000313" key="2">
    <source>
        <dbReference type="Proteomes" id="UP000813462"/>
    </source>
</evidence>
<gene>
    <name evidence="1" type="ORF">FEM48_ZijujUnG0016200</name>
</gene>
<sequence length="187" mass="20753">MSLESENFDKLVDMTLQGKWGGVVKIYENGPSTNKARITQMGGTALHAVVIQGQKEIVSRLVEVILKEDREALRSQNDAGYTALHHAASMGSLCMCKCITKDYPQLITTKTKRSETPLYIAVVNGQKDAFPHRPFKSGSKLAIWKRLIYSISSLLVLNLEGIVVDELKLDPSNTQSEDRKNGVQNCM</sequence>
<dbReference type="Proteomes" id="UP000813462">
    <property type="component" value="Unassembled WGS sequence"/>
</dbReference>
<dbReference type="AlphaFoldDB" id="A0A978U9V5"/>
<organism evidence="1 2">
    <name type="scientific">Ziziphus jujuba var. spinosa</name>
    <dbReference type="NCBI Taxonomy" id="714518"/>
    <lineage>
        <taxon>Eukaryota</taxon>
        <taxon>Viridiplantae</taxon>
        <taxon>Streptophyta</taxon>
        <taxon>Embryophyta</taxon>
        <taxon>Tracheophyta</taxon>
        <taxon>Spermatophyta</taxon>
        <taxon>Magnoliopsida</taxon>
        <taxon>eudicotyledons</taxon>
        <taxon>Gunneridae</taxon>
        <taxon>Pentapetalae</taxon>
        <taxon>rosids</taxon>
        <taxon>fabids</taxon>
        <taxon>Rosales</taxon>
        <taxon>Rhamnaceae</taxon>
        <taxon>Paliureae</taxon>
        <taxon>Ziziphus</taxon>
    </lineage>
</organism>
<dbReference type="PANTHER" id="PTHR47303">
    <property type="match status" value="1"/>
</dbReference>
<dbReference type="PANTHER" id="PTHR47303:SF1">
    <property type="entry name" value="NF-KAPPA-B INHIBITOR BETA"/>
    <property type="match status" value="1"/>
</dbReference>
<evidence type="ECO:0000313" key="1">
    <source>
        <dbReference type="EMBL" id="KAH7511410.1"/>
    </source>
</evidence>
<accession>A0A978U9V5</accession>
<dbReference type="Pfam" id="PF12796">
    <property type="entry name" value="Ank_2"/>
    <property type="match status" value="1"/>
</dbReference>
<dbReference type="InterPro" id="IPR036770">
    <property type="entry name" value="Ankyrin_rpt-contain_sf"/>
</dbReference>
<dbReference type="Gene3D" id="1.25.40.20">
    <property type="entry name" value="Ankyrin repeat-containing domain"/>
    <property type="match status" value="1"/>
</dbReference>
<reference evidence="1" key="1">
    <citation type="journal article" date="2021" name="Front. Plant Sci.">
        <title>Chromosome-Scale Genome Assembly for Chinese Sour Jujube and Insights Into Its Genome Evolution and Domestication Signature.</title>
        <authorList>
            <person name="Shen L.-Y."/>
            <person name="Luo H."/>
            <person name="Wang X.-L."/>
            <person name="Wang X.-M."/>
            <person name="Qiu X.-J."/>
            <person name="Liu H."/>
            <person name="Zhou S.-S."/>
            <person name="Jia K.-H."/>
            <person name="Nie S."/>
            <person name="Bao Y.-T."/>
            <person name="Zhang R.-G."/>
            <person name="Yun Q.-Z."/>
            <person name="Chai Y.-H."/>
            <person name="Lu J.-Y."/>
            <person name="Li Y."/>
            <person name="Zhao S.-W."/>
            <person name="Mao J.-F."/>
            <person name="Jia S.-G."/>
            <person name="Mao Y.-M."/>
        </authorList>
    </citation>
    <scope>NUCLEOTIDE SEQUENCE</scope>
    <source>
        <strain evidence="1">AT0</strain>
        <tissue evidence="1">Leaf</tissue>
    </source>
</reference>
<dbReference type="InterPro" id="IPR002110">
    <property type="entry name" value="Ankyrin_rpt"/>
</dbReference>